<comment type="subcellular location">
    <subcellularLocation>
        <location evidence="1">Cell membrane</location>
        <topology evidence="1">Multi-pass membrane protein</topology>
    </subcellularLocation>
</comment>
<sequence length="537" mass="57274">MLITLLALSAILLALAYRFYGVFLEKRCGIDPDRETPACEINDGVDYVPTRASVLFGHHFSSIAGAGPIVGPVIAAAAFGWLPTWVWIILGSAFVGGVHDFGSTLMSLRYRGRSITTTCRNLVGETTGKLFLIFVVLALVYVIVVFLDLTVTGFVDQPAVATASGWFIVVALLFGLVARRAGISYKIVVPLFVVLTYLGLWVGVQFPAADMGKGFWTGAVLLYCYCAAILPVGVLMQPRDFLSATFLYAIMLLGVLGLILHGGGFDLPAYTSFEPSDLNYLVPFLFITVACGACSGFHSVVSSGTTSKQIRTERDVKKVSYGAMLVEGLLAVFALACIGVVGGIGEGGPVGTFAGGSAIFFESLGIPHSVGLTFATLAVSTFLLTTLDTCTRLTRFLLEEFFEWRSQSSRYVGTALVLVLPGFAAFGTFTAPDGSVLPVWKAIWPLFGSTNQLLAALALITFVVFLKHRRIAFGFALIPAALMVVMPMTALVFMVFQHGPFSLLGGIALGMVLLGLYVTVMSMKFVLVGPVVAASET</sequence>
<dbReference type="PANTHER" id="PTHR30252:SF0">
    <property type="entry name" value="PEPTIDE TRANSPORTER CSTA"/>
    <property type="match status" value="1"/>
</dbReference>
<evidence type="ECO:0000256" key="1">
    <source>
        <dbReference type="ARBA" id="ARBA00004651"/>
    </source>
</evidence>
<feature type="transmembrane region" description="Helical" evidence="7">
    <location>
        <begin position="411"/>
        <end position="431"/>
    </location>
</feature>
<evidence type="ECO:0000256" key="2">
    <source>
        <dbReference type="ARBA" id="ARBA00007755"/>
    </source>
</evidence>
<feature type="transmembrane region" description="Helical" evidence="7">
    <location>
        <begin position="473"/>
        <end position="495"/>
    </location>
</feature>
<comment type="similarity">
    <text evidence="2">Belongs to the peptide transporter carbon starvation (CstA) (TC 2.A.114) family.</text>
</comment>
<evidence type="ECO:0000256" key="7">
    <source>
        <dbReference type="SAM" id="Phobius"/>
    </source>
</evidence>
<feature type="transmembrane region" description="Helical" evidence="7">
    <location>
        <begin position="214"/>
        <end position="234"/>
    </location>
</feature>
<dbReference type="PANTHER" id="PTHR30252">
    <property type="entry name" value="INNER MEMBRANE PEPTIDE TRANSPORTER"/>
    <property type="match status" value="1"/>
</dbReference>
<keyword evidence="6 7" id="KW-0472">Membrane</keyword>
<evidence type="ECO:0000313" key="10">
    <source>
        <dbReference type="Proteomes" id="UP000247099"/>
    </source>
</evidence>
<dbReference type="Pfam" id="PF02554">
    <property type="entry name" value="CstA"/>
    <property type="match status" value="2"/>
</dbReference>
<evidence type="ECO:0000256" key="3">
    <source>
        <dbReference type="ARBA" id="ARBA00022475"/>
    </source>
</evidence>
<evidence type="ECO:0000259" key="8">
    <source>
        <dbReference type="Pfam" id="PF02554"/>
    </source>
</evidence>
<dbReference type="Proteomes" id="UP000247099">
    <property type="component" value="Unassembled WGS sequence"/>
</dbReference>
<keyword evidence="5 7" id="KW-1133">Transmembrane helix</keyword>
<dbReference type="FunCoup" id="A0A317ZM53">
    <property type="interactions" value="91"/>
</dbReference>
<reference evidence="9 10" key="1">
    <citation type="submission" date="2018-05" db="EMBL/GenBank/DDBJ databases">
        <title>Coraliomargarita sinensis sp. nov., isolated from a marine solar saltern.</title>
        <authorList>
            <person name="Zhou L.Y."/>
        </authorList>
    </citation>
    <scope>NUCLEOTIDE SEQUENCE [LARGE SCALE GENOMIC DNA]</scope>
    <source>
        <strain evidence="9 10">WN38</strain>
    </source>
</reference>
<evidence type="ECO:0000313" key="9">
    <source>
        <dbReference type="EMBL" id="PXA05313.1"/>
    </source>
</evidence>
<evidence type="ECO:0000256" key="5">
    <source>
        <dbReference type="ARBA" id="ARBA00022989"/>
    </source>
</evidence>
<dbReference type="InterPro" id="IPR003706">
    <property type="entry name" value="CstA_N"/>
</dbReference>
<feature type="transmembrane region" description="Helical" evidence="7">
    <location>
        <begin position="280"/>
        <end position="301"/>
    </location>
</feature>
<feature type="domain" description="CstA N-terminal" evidence="8">
    <location>
        <begin position="346"/>
        <end position="490"/>
    </location>
</feature>
<accession>A0A317ZM53</accession>
<feature type="transmembrane region" description="Helical" evidence="7">
    <location>
        <begin position="365"/>
        <end position="390"/>
    </location>
</feature>
<feature type="transmembrane region" description="Helical" evidence="7">
    <location>
        <begin position="321"/>
        <end position="345"/>
    </location>
</feature>
<comment type="caution">
    <text evidence="9">The sequence shown here is derived from an EMBL/GenBank/DDBJ whole genome shotgun (WGS) entry which is preliminary data.</text>
</comment>
<feature type="transmembrane region" description="Helical" evidence="7">
    <location>
        <begin position="187"/>
        <end position="208"/>
    </location>
</feature>
<feature type="transmembrane region" description="Helical" evidence="7">
    <location>
        <begin position="443"/>
        <end position="466"/>
    </location>
</feature>
<evidence type="ECO:0000256" key="6">
    <source>
        <dbReference type="ARBA" id="ARBA00023136"/>
    </source>
</evidence>
<dbReference type="OrthoDB" id="9761224at2"/>
<keyword evidence="4 7" id="KW-0812">Transmembrane</keyword>
<feature type="transmembrane region" description="Helical" evidence="7">
    <location>
        <begin position="85"/>
        <end position="108"/>
    </location>
</feature>
<protein>
    <submittedName>
        <fullName evidence="9">Carbon starvation protein A</fullName>
    </submittedName>
</protein>
<gene>
    <name evidence="9" type="ORF">DDZ13_00160</name>
</gene>
<dbReference type="InParanoid" id="A0A317ZM53"/>
<dbReference type="GO" id="GO:0005886">
    <property type="term" value="C:plasma membrane"/>
    <property type="evidence" value="ECO:0007669"/>
    <property type="project" value="UniProtKB-SubCell"/>
</dbReference>
<dbReference type="GO" id="GO:0009267">
    <property type="term" value="P:cellular response to starvation"/>
    <property type="evidence" value="ECO:0007669"/>
    <property type="project" value="InterPro"/>
</dbReference>
<keyword evidence="3" id="KW-1003">Cell membrane</keyword>
<dbReference type="InterPro" id="IPR051605">
    <property type="entry name" value="CstA"/>
</dbReference>
<keyword evidence="10" id="KW-1185">Reference proteome</keyword>
<feature type="domain" description="CstA N-terminal" evidence="8">
    <location>
        <begin position="3"/>
        <end position="340"/>
    </location>
</feature>
<evidence type="ECO:0000256" key="4">
    <source>
        <dbReference type="ARBA" id="ARBA00022692"/>
    </source>
</evidence>
<feature type="transmembrane region" description="Helical" evidence="7">
    <location>
        <begin position="129"/>
        <end position="147"/>
    </location>
</feature>
<proteinExistence type="inferred from homology"/>
<feature type="transmembrane region" description="Helical" evidence="7">
    <location>
        <begin position="159"/>
        <end position="178"/>
    </location>
</feature>
<feature type="transmembrane region" description="Helical" evidence="7">
    <location>
        <begin position="501"/>
        <end position="520"/>
    </location>
</feature>
<feature type="transmembrane region" description="Helical" evidence="7">
    <location>
        <begin position="241"/>
        <end position="260"/>
    </location>
</feature>
<dbReference type="AlphaFoldDB" id="A0A317ZM53"/>
<organism evidence="9 10">
    <name type="scientific">Coraliomargarita sinensis</name>
    <dbReference type="NCBI Taxonomy" id="2174842"/>
    <lineage>
        <taxon>Bacteria</taxon>
        <taxon>Pseudomonadati</taxon>
        <taxon>Verrucomicrobiota</taxon>
        <taxon>Opitutia</taxon>
        <taxon>Puniceicoccales</taxon>
        <taxon>Coraliomargaritaceae</taxon>
        <taxon>Coraliomargarita</taxon>
    </lineage>
</organism>
<dbReference type="EMBL" id="QHJQ01000001">
    <property type="protein sequence ID" value="PXA05313.1"/>
    <property type="molecule type" value="Genomic_DNA"/>
</dbReference>
<name>A0A317ZM53_9BACT</name>
<dbReference type="RefSeq" id="WP_110129394.1">
    <property type="nucleotide sequence ID" value="NZ_QHJQ01000001.1"/>
</dbReference>